<proteinExistence type="predicted"/>
<sequence>MSWILNNLHIVAIIGFFIISALAKRGKNPEEGNPRMPSFGGEGERPARPDQGHQGQRGSQRPEARRVQSPRVSRPAPVQESTRVDRMNEEEAESGNGYSLEHQEIDRMRREQDMKHQPDGMDHRVQMMQSDLDRIHSELDRMTIALPETVVEIHEEEHERRNNELSVFAEQARNGIVWTEILGPPRAKRPMNPRR</sequence>
<dbReference type="PATRIC" id="fig|1705565.3.peg.2661"/>
<reference evidence="3" key="1">
    <citation type="submission" date="2015-08" db="EMBL/GenBank/DDBJ databases">
        <title>Genome sequencing project for genomic taxonomy and phylogenomics of Bacillus-like bacteria.</title>
        <authorList>
            <person name="Liu B."/>
            <person name="Wang J."/>
            <person name="Zhu Y."/>
            <person name="Liu G."/>
            <person name="Chen Q."/>
            <person name="Chen Z."/>
            <person name="Lan J."/>
            <person name="Che J."/>
            <person name="Ge C."/>
            <person name="Shi H."/>
            <person name="Pan Z."/>
            <person name="Liu X."/>
        </authorList>
    </citation>
    <scope>NUCLEOTIDE SEQUENCE [LARGE SCALE GENOMIC DNA]</scope>
    <source>
        <strain evidence="3">FJAT-22460</strain>
    </source>
</reference>
<feature type="compositionally biased region" description="Basic and acidic residues" evidence="1">
    <location>
        <begin position="42"/>
        <end position="51"/>
    </location>
</feature>
<gene>
    <name evidence="2" type="ORF">AM231_03915</name>
</gene>
<dbReference type="EMBL" id="LIUT01000001">
    <property type="protein sequence ID" value="KOR88378.1"/>
    <property type="molecule type" value="Genomic_DNA"/>
</dbReference>
<accession>A0A0M1P1L4</accession>
<dbReference type="OrthoDB" id="1798639at2"/>
<dbReference type="AlphaFoldDB" id="A0A0M1P1L4"/>
<protein>
    <submittedName>
        <fullName evidence="2">Uncharacterized protein</fullName>
    </submittedName>
</protein>
<name>A0A0M1P1L4_9BACL</name>
<evidence type="ECO:0000313" key="3">
    <source>
        <dbReference type="Proteomes" id="UP000036932"/>
    </source>
</evidence>
<organism evidence="2 3">
    <name type="scientific">Paenibacillus solani</name>
    <dbReference type="NCBI Taxonomy" id="1705565"/>
    <lineage>
        <taxon>Bacteria</taxon>
        <taxon>Bacillati</taxon>
        <taxon>Bacillota</taxon>
        <taxon>Bacilli</taxon>
        <taxon>Bacillales</taxon>
        <taxon>Paenibacillaceae</taxon>
        <taxon>Paenibacillus</taxon>
    </lineage>
</organism>
<dbReference type="Proteomes" id="UP000036932">
    <property type="component" value="Unassembled WGS sequence"/>
</dbReference>
<evidence type="ECO:0000256" key="1">
    <source>
        <dbReference type="SAM" id="MobiDB-lite"/>
    </source>
</evidence>
<feature type="region of interest" description="Disordered" evidence="1">
    <location>
        <begin position="26"/>
        <end position="100"/>
    </location>
</feature>
<keyword evidence="3" id="KW-1185">Reference proteome</keyword>
<evidence type="ECO:0000313" key="2">
    <source>
        <dbReference type="EMBL" id="KOR88378.1"/>
    </source>
</evidence>
<comment type="caution">
    <text evidence="2">The sequence shown here is derived from an EMBL/GenBank/DDBJ whole genome shotgun (WGS) entry which is preliminary data.</text>
</comment>